<reference evidence="1" key="2">
    <citation type="journal article" date="2024" name="Plant">
        <title>Genomic evolution and insights into agronomic trait innovations of Sesamum species.</title>
        <authorList>
            <person name="Miao H."/>
            <person name="Wang L."/>
            <person name="Qu L."/>
            <person name="Liu H."/>
            <person name="Sun Y."/>
            <person name="Le M."/>
            <person name="Wang Q."/>
            <person name="Wei S."/>
            <person name="Zheng Y."/>
            <person name="Lin W."/>
            <person name="Duan Y."/>
            <person name="Cao H."/>
            <person name="Xiong S."/>
            <person name="Wang X."/>
            <person name="Wei L."/>
            <person name="Li C."/>
            <person name="Ma Q."/>
            <person name="Ju M."/>
            <person name="Zhao R."/>
            <person name="Li G."/>
            <person name="Mu C."/>
            <person name="Tian Q."/>
            <person name="Mei H."/>
            <person name="Zhang T."/>
            <person name="Gao T."/>
            <person name="Zhang H."/>
        </authorList>
    </citation>
    <scope>NUCLEOTIDE SEQUENCE</scope>
    <source>
        <strain evidence="1">KEN8</strain>
    </source>
</reference>
<sequence length="350" mass="40002">MNVESEEEMTFGRNDLSSELGSINDPMVITMDITNFSVHKILVDNGNFADIIFWEVIRRMGLEDARMEPMRIPLVGLGGSEITPLGTIDLPVLIGEEPRRRMAVESTYHIKMKFPTKSGIGEGINPEVIVQTVNIDPMAQTTEAEEKIVRTQRNRIIEEELSKLVKAGYMAEREILGIHVNERGIKANLEKIEAIMQLKSPKMLKDVQKLTVFTNHPLRHIMARPDASGRLVKWAVEMGEHDIEYKNRTTIKAQFLADFFVEFTYEQVLENKELPGILWVYRTIPQSTTGETPFCLVYGTDAIIPTEIGEEAERVTQYDANKNHEERVFDLTMIEEKRDDTYAKILHHKG</sequence>
<accession>A0AAW2NWQ6</accession>
<dbReference type="PANTHER" id="PTHR48475">
    <property type="entry name" value="RIBONUCLEASE H"/>
    <property type="match status" value="1"/>
</dbReference>
<evidence type="ECO:0008006" key="2">
    <source>
        <dbReference type="Google" id="ProtNLM"/>
    </source>
</evidence>
<dbReference type="EMBL" id="JACGWM010000010">
    <property type="protein sequence ID" value="KAL0347703.1"/>
    <property type="molecule type" value="Genomic_DNA"/>
</dbReference>
<name>A0AAW2NWQ6_9LAMI</name>
<comment type="caution">
    <text evidence="1">The sequence shown here is derived from an EMBL/GenBank/DDBJ whole genome shotgun (WGS) entry which is preliminary data.</text>
</comment>
<gene>
    <name evidence="1" type="ORF">Scaly_1786300</name>
</gene>
<dbReference type="PANTHER" id="PTHR48475:SF2">
    <property type="entry name" value="RIBONUCLEASE H"/>
    <property type="match status" value="1"/>
</dbReference>
<dbReference type="InterPro" id="IPR036397">
    <property type="entry name" value="RNaseH_sf"/>
</dbReference>
<evidence type="ECO:0000313" key="1">
    <source>
        <dbReference type="EMBL" id="KAL0347703.1"/>
    </source>
</evidence>
<proteinExistence type="predicted"/>
<organism evidence="1">
    <name type="scientific">Sesamum calycinum</name>
    <dbReference type="NCBI Taxonomy" id="2727403"/>
    <lineage>
        <taxon>Eukaryota</taxon>
        <taxon>Viridiplantae</taxon>
        <taxon>Streptophyta</taxon>
        <taxon>Embryophyta</taxon>
        <taxon>Tracheophyta</taxon>
        <taxon>Spermatophyta</taxon>
        <taxon>Magnoliopsida</taxon>
        <taxon>eudicotyledons</taxon>
        <taxon>Gunneridae</taxon>
        <taxon>Pentapetalae</taxon>
        <taxon>asterids</taxon>
        <taxon>lamiids</taxon>
        <taxon>Lamiales</taxon>
        <taxon>Pedaliaceae</taxon>
        <taxon>Sesamum</taxon>
    </lineage>
</organism>
<reference evidence="1" key="1">
    <citation type="submission" date="2020-06" db="EMBL/GenBank/DDBJ databases">
        <authorList>
            <person name="Li T."/>
            <person name="Hu X."/>
            <person name="Zhang T."/>
            <person name="Song X."/>
            <person name="Zhang H."/>
            <person name="Dai N."/>
            <person name="Sheng W."/>
            <person name="Hou X."/>
            <person name="Wei L."/>
        </authorList>
    </citation>
    <scope>NUCLEOTIDE SEQUENCE</scope>
    <source>
        <strain evidence="1">KEN8</strain>
        <tissue evidence="1">Leaf</tissue>
    </source>
</reference>
<protein>
    <recommendedName>
        <fullName evidence="2">Reverse transcriptase domain-containing protein</fullName>
    </recommendedName>
</protein>
<dbReference type="Gene3D" id="3.30.420.10">
    <property type="entry name" value="Ribonuclease H-like superfamily/Ribonuclease H"/>
    <property type="match status" value="1"/>
</dbReference>
<dbReference type="AlphaFoldDB" id="A0AAW2NWQ6"/>
<dbReference type="GO" id="GO:0003676">
    <property type="term" value="F:nucleic acid binding"/>
    <property type="evidence" value="ECO:0007669"/>
    <property type="project" value="InterPro"/>
</dbReference>